<keyword evidence="1" id="KW-0732">Signal</keyword>
<feature type="signal peptide" evidence="1">
    <location>
        <begin position="1"/>
        <end position="21"/>
    </location>
</feature>
<name>A0A7G8PWJ6_9FLAO</name>
<dbReference type="EMBL" id="CP052909">
    <property type="protein sequence ID" value="QNJ98712.1"/>
    <property type="molecule type" value="Genomic_DNA"/>
</dbReference>
<dbReference type="Proteomes" id="UP000515514">
    <property type="component" value="Chromosome"/>
</dbReference>
<protein>
    <recommendedName>
        <fullName evidence="4">Outer membrane lipoprotein-sorting protein</fullName>
    </recommendedName>
</protein>
<dbReference type="AlphaFoldDB" id="A0A7G8PWJ6"/>
<keyword evidence="3" id="KW-1185">Reference proteome</keyword>
<accession>A0A7G8PWJ6</accession>
<reference evidence="2 3" key="1">
    <citation type="submission" date="2020-04" db="EMBL/GenBank/DDBJ databases">
        <title>Genome sequence of Altibacter aquimarinus strain ALE3EI.</title>
        <authorList>
            <person name="Oh H.-M."/>
            <person name="Jang D."/>
        </authorList>
    </citation>
    <scope>NUCLEOTIDE SEQUENCE [LARGE SCALE GENOMIC DNA]</scope>
    <source>
        <strain evidence="2 3">ALE3EI</strain>
    </source>
</reference>
<dbReference type="RefSeq" id="WP_186988591.1">
    <property type="nucleotide sequence ID" value="NZ_CP052909.1"/>
</dbReference>
<gene>
    <name evidence="2" type="ORF">ALE3EI_2167</name>
</gene>
<sequence>MKIFKTLSIVLFLVAFAPVNAQNVDEIIANYFENTGGVDNWNNLESIKFVGSVNAQGMTIPIEMYQTKDGKQLLKINIQGQEMTQFSFDGETMWTTNFMTMQPEKSDAEATENMKKQSGNFPSPFLNYKEKGYTVELIGKETMEGTETYKVKLTQLPVMADGVETPNITTYYFEAENFVPIATEAEAMVGPMKGQKFTDTMSDYQEVDGLYFPFAMTMGGQPVTITEIVINPEIDEAMFVFPE</sequence>
<dbReference type="Gene3D" id="2.50.20.10">
    <property type="entry name" value="Lipoprotein localisation LolA/LolB/LppX"/>
    <property type="match status" value="1"/>
</dbReference>
<evidence type="ECO:0000313" key="3">
    <source>
        <dbReference type="Proteomes" id="UP000515514"/>
    </source>
</evidence>
<dbReference type="KEGG" id="alti:ALE3EI_2167"/>
<evidence type="ECO:0008006" key="4">
    <source>
        <dbReference type="Google" id="ProtNLM"/>
    </source>
</evidence>
<organism evidence="2 3">
    <name type="scientific">Constantimarinum furrinae</name>
    <dbReference type="NCBI Taxonomy" id="2562285"/>
    <lineage>
        <taxon>Bacteria</taxon>
        <taxon>Pseudomonadati</taxon>
        <taxon>Bacteroidota</taxon>
        <taxon>Flavobacteriia</taxon>
        <taxon>Flavobacteriales</taxon>
        <taxon>Flavobacteriaceae</taxon>
        <taxon>Altibacter/Constantimarinum group</taxon>
        <taxon>Constantimarinum</taxon>
    </lineage>
</organism>
<feature type="chain" id="PRO_5028967069" description="Outer membrane lipoprotein-sorting protein" evidence="1">
    <location>
        <begin position="22"/>
        <end position="243"/>
    </location>
</feature>
<evidence type="ECO:0000256" key="1">
    <source>
        <dbReference type="SAM" id="SignalP"/>
    </source>
</evidence>
<proteinExistence type="predicted"/>
<evidence type="ECO:0000313" key="2">
    <source>
        <dbReference type="EMBL" id="QNJ98712.1"/>
    </source>
</evidence>